<dbReference type="RefSeq" id="WP_243394117.1">
    <property type="nucleotide sequence ID" value="NZ_FXEG02000003.1"/>
</dbReference>
<protein>
    <submittedName>
        <fullName evidence="2">Uncharacterized protein</fullName>
    </submittedName>
</protein>
<keyword evidence="1" id="KW-1133">Transmembrane helix</keyword>
<keyword evidence="3" id="KW-1185">Reference proteome</keyword>
<evidence type="ECO:0000313" key="2">
    <source>
        <dbReference type="EMBL" id="SOX54942.1"/>
    </source>
</evidence>
<proteinExistence type="predicted"/>
<dbReference type="Proteomes" id="UP000236318">
    <property type="component" value="Unassembled WGS sequence"/>
</dbReference>
<evidence type="ECO:0000313" key="3">
    <source>
        <dbReference type="Proteomes" id="UP000236318"/>
    </source>
</evidence>
<keyword evidence="1" id="KW-0472">Membrane</keyword>
<accession>A0A2K4YDS3</accession>
<organism evidence="2 3">
    <name type="scientific">Mycobacterium ahvazicum</name>
    <dbReference type="NCBI Taxonomy" id="1964395"/>
    <lineage>
        <taxon>Bacteria</taxon>
        <taxon>Bacillati</taxon>
        <taxon>Actinomycetota</taxon>
        <taxon>Actinomycetes</taxon>
        <taxon>Mycobacteriales</taxon>
        <taxon>Mycobacteriaceae</taxon>
        <taxon>Mycobacterium</taxon>
        <taxon>Mycobacterium simiae complex</taxon>
    </lineage>
</organism>
<sequence>MSTRPPEGNRTKHYEPQTIRTLRGVTIFSLWSVTIVTLGGIVPQACAADGWGLNGTYTATSNGEWAKTNEIFHNEASIRSIWTISTTCSYPTECTGTVVSDWGWRAPIYQTGGVWFVKHIVENWQPCPDGSASQGLQVFRFAPTNPDGDAVDPASPVLTGADETTGISGACGRSKTWFITMPFKLIKTG</sequence>
<name>A0A2K4YDS3_9MYCO</name>
<gene>
    <name evidence="2" type="ORF">MAAFP003_3622</name>
</gene>
<dbReference type="AlphaFoldDB" id="A0A2K4YDS3"/>
<dbReference type="EMBL" id="FXEG02000003">
    <property type="protein sequence ID" value="SOX54942.1"/>
    <property type="molecule type" value="Genomic_DNA"/>
</dbReference>
<evidence type="ECO:0000256" key="1">
    <source>
        <dbReference type="SAM" id="Phobius"/>
    </source>
</evidence>
<feature type="transmembrane region" description="Helical" evidence="1">
    <location>
        <begin position="21"/>
        <end position="42"/>
    </location>
</feature>
<reference evidence="2" key="1">
    <citation type="submission" date="2018-01" db="EMBL/GenBank/DDBJ databases">
        <authorList>
            <consortium name="Urmite Genomes"/>
        </authorList>
    </citation>
    <scope>NUCLEOTIDE SEQUENCE [LARGE SCALE GENOMIC DNA]</scope>
    <source>
        <strain evidence="2">AFP003</strain>
    </source>
</reference>
<comment type="caution">
    <text evidence="2">The sequence shown here is derived from an EMBL/GenBank/DDBJ whole genome shotgun (WGS) entry which is preliminary data.</text>
</comment>
<keyword evidence="1" id="KW-0812">Transmembrane</keyword>